<feature type="transmembrane region" description="Helical" evidence="1">
    <location>
        <begin position="109"/>
        <end position="138"/>
    </location>
</feature>
<comment type="caution">
    <text evidence="2">The sequence shown here is derived from an EMBL/GenBank/DDBJ whole genome shotgun (WGS) entry which is preliminary data.</text>
</comment>
<feature type="transmembrane region" description="Helical" evidence="1">
    <location>
        <begin position="159"/>
        <end position="177"/>
    </location>
</feature>
<organism evidence="2 3">
    <name type="scientific">Rhizobium herbae</name>
    <dbReference type="NCBI Taxonomy" id="508661"/>
    <lineage>
        <taxon>Bacteria</taxon>
        <taxon>Pseudomonadati</taxon>
        <taxon>Pseudomonadota</taxon>
        <taxon>Alphaproteobacteria</taxon>
        <taxon>Hyphomicrobiales</taxon>
        <taxon>Rhizobiaceae</taxon>
        <taxon>Rhizobium/Agrobacterium group</taxon>
        <taxon>Rhizobium</taxon>
    </lineage>
</organism>
<dbReference type="EMBL" id="JAGGJV010000004">
    <property type="protein sequence ID" value="MBP1859024.1"/>
    <property type="molecule type" value="Genomic_DNA"/>
</dbReference>
<feature type="transmembrane region" description="Helical" evidence="1">
    <location>
        <begin position="183"/>
        <end position="200"/>
    </location>
</feature>
<name>A0ABS4EM50_9HYPH</name>
<accession>A0ABS4EM50</accession>
<dbReference type="RefSeq" id="WP_209852744.1">
    <property type="nucleotide sequence ID" value="NZ_JAGGJV010000004.1"/>
</dbReference>
<keyword evidence="1" id="KW-0812">Transmembrane</keyword>
<protein>
    <submittedName>
        <fullName evidence="2">Phosphatidylglycerophosphate synthase</fullName>
    </submittedName>
</protein>
<keyword evidence="1" id="KW-1133">Transmembrane helix</keyword>
<dbReference type="InterPro" id="IPR043130">
    <property type="entry name" value="CDP-OH_PTrfase_TM_dom"/>
</dbReference>
<evidence type="ECO:0000313" key="2">
    <source>
        <dbReference type="EMBL" id="MBP1859024.1"/>
    </source>
</evidence>
<sequence length="216" mass="22803">MTETGDRRPLASRDTRWAGAIARWMAVRAITPNQISQASMAAAALAGVMFFLAGEGAGAARIVWLLLAGSFCQLRLLCNLFDGMVAVEGGKGAPDGPFWNEFPDRVADLLIFAGVGYGIGMPGLGWAAGAFAVLTAYVRELGRATGQPSDFSGPMAKQHRMAVITAAAAISILEPLWGGHNQVLTAALWIVVIGAALTAIRRGRTLVLRLKEPTKQ</sequence>
<keyword evidence="3" id="KW-1185">Reference proteome</keyword>
<reference evidence="2 3" key="1">
    <citation type="submission" date="2021-03" db="EMBL/GenBank/DDBJ databases">
        <title>Genomic Encyclopedia of Type Strains, Phase IV (KMG-IV): sequencing the most valuable type-strain genomes for metagenomic binning, comparative biology and taxonomic classification.</title>
        <authorList>
            <person name="Goeker M."/>
        </authorList>
    </citation>
    <scope>NUCLEOTIDE SEQUENCE [LARGE SCALE GENOMIC DNA]</scope>
    <source>
        <strain evidence="2 3">DSM 26427</strain>
    </source>
</reference>
<feature type="transmembrane region" description="Helical" evidence="1">
    <location>
        <begin position="42"/>
        <end position="67"/>
    </location>
</feature>
<dbReference type="Proteomes" id="UP000823786">
    <property type="component" value="Unassembled WGS sequence"/>
</dbReference>
<keyword evidence="1" id="KW-0472">Membrane</keyword>
<evidence type="ECO:0000313" key="3">
    <source>
        <dbReference type="Proteomes" id="UP000823786"/>
    </source>
</evidence>
<gene>
    <name evidence="2" type="ORF">J2Z75_002536</name>
</gene>
<proteinExistence type="predicted"/>
<evidence type="ECO:0000256" key="1">
    <source>
        <dbReference type="SAM" id="Phobius"/>
    </source>
</evidence>
<dbReference type="Gene3D" id="1.20.120.1760">
    <property type="match status" value="1"/>
</dbReference>